<evidence type="ECO:0000313" key="1">
    <source>
        <dbReference type="EMBL" id="EGX59213.1"/>
    </source>
</evidence>
<protein>
    <recommendedName>
        <fullName evidence="3">2'-5' RNA ligase</fullName>
    </recommendedName>
</protein>
<dbReference type="Pfam" id="PF13563">
    <property type="entry name" value="2_5_RNA_ligase2"/>
    <property type="match status" value="1"/>
</dbReference>
<evidence type="ECO:0000313" key="2">
    <source>
        <dbReference type="Proteomes" id="UP000004217"/>
    </source>
</evidence>
<dbReference type="PATRIC" id="fig|700597.3.peg.2736"/>
<dbReference type="Gene3D" id="3.90.1140.10">
    <property type="entry name" value="Cyclic phosphodiesterase"/>
    <property type="match status" value="1"/>
</dbReference>
<dbReference type="OrthoDB" id="4541754at2"/>
<organism evidence="1 2">
    <name type="scientific">Streptomyces zinciresistens K42</name>
    <dbReference type="NCBI Taxonomy" id="700597"/>
    <lineage>
        <taxon>Bacteria</taxon>
        <taxon>Bacillati</taxon>
        <taxon>Actinomycetota</taxon>
        <taxon>Actinomycetes</taxon>
        <taxon>Kitasatosporales</taxon>
        <taxon>Streptomycetaceae</taxon>
        <taxon>Streptomyces</taxon>
    </lineage>
</organism>
<dbReference type="InterPro" id="IPR009097">
    <property type="entry name" value="Cyclic_Pdiesterase"/>
</dbReference>
<name>G2GBB7_9ACTN</name>
<gene>
    <name evidence="1" type="ORF">SZN_13956</name>
</gene>
<dbReference type="EMBL" id="AGBF01000035">
    <property type="protein sequence ID" value="EGX59213.1"/>
    <property type="molecule type" value="Genomic_DNA"/>
</dbReference>
<dbReference type="SUPFAM" id="SSF55144">
    <property type="entry name" value="LigT-like"/>
    <property type="match status" value="1"/>
</dbReference>
<accession>G2GBB7</accession>
<reference evidence="1 2" key="1">
    <citation type="submission" date="2011-08" db="EMBL/GenBank/DDBJ databases">
        <authorList>
            <person name="Lin Y."/>
            <person name="Hao X."/>
            <person name="Johnstone L."/>
            <person name="Miller S.J."/>
            <person name="Wei G."/>
            <person name="Rensing C."/>
        </authorList>
    </citation>
    <scope>NUCLEOTIDE SEQUENCE [LARGE SCALE GENOMIC DNA]</scope>
    <source>
        <strain evidence="1 2">K42</strain>
    </source>
</reference>
<dbReference type="AlphaFoldDB" id="G2GBB7"/>
<dbReference type="Proteomes" id="UP000004217">
    <property type="component" value="Unassembled WGS sequence"/>
</dbReference>
<proteinExistence type="predicted"/>
<comment type="caution">
    <text evidence="1">The sequence shown here is derived from an EMBL/GenBank/DDBJ whole genome shotgun (WGS) entry which is preliminary data.</text>
</comment>
<evidence type="ECO:0008006" key="3">
    <source>
        <dbReference type="Google" id="ProtNLM"/>
    </source>
</evidence>
<keyword evidence="2" id="KW-1185">Reference proteome</keyword>
<sequence>MAPPPTTHPDAFPASPPFDLEDADVIAAHDWAAFEDVSAMRDHWQRPGWSPGTRAYYWLLSITDPAFTEQAALCQEAVSGLGAFDLISPGDFHATLGRVGLVDDVHEHQLDRLVRLVRDDPPHAFPLTAMPLTGSRGALRYSVAPWTPVLDLHRRLVAASAAAGLPTMKPSDRLRPHIGIGYCNQLLPTGPVREAVEPLRALPRVHLLVDRVDLVELRREPAAYKWRVIHPVQLPISSASAN</sequence>